<dbReference type="PROSITE" id="PS51296">
    <property type="entry name" value="RIESKE"/>
    <property type="match status" value="1"/>
</dbReference>
<dbReference type="GO" id="GO:0046872">
    <property type="term" value="F:metal ion binding"/>
    <property type="evidence" value="ECO:0007669"/>
    <property type="project" value="UniProtKB-KW"/>
</dbReference>
<reference evidence="8 9" key="1">
    <citation type="submission" date="2015-08" db="EMBL/GenBank/DDBJ databases">
        <authorList>
            <person name="Babu N.S."/>
            <person name="Beckwith C.J."/>
            <person name="Beseler K.G."/>
            <person name="Brison A."/>
            <person name="Carone J.V."/>
            <person name="Caskin T.P."/>
            <person name="Diamond M."/>
            <person name="Durham M.E."/>
            <person name="Foxe J.M."/>
            <person name="Go M."/>
            <person name="Henderson B.A."/>
            <person name="Jones I.B."/>
            <person name="McGettigan J.A."/>
            <person name="Micheletti S.J."/>
            <person name="Nasrallah M.E."/>
            <person name="Ortiz D."/>
            <person name="Piller C.R."/>
            <person name="Privatt S.R."/>
            <person name="Schneider S.L."/>
            <person name="Sharp S."/>
            <person name="Smith T.C."/>
            <person name="Stanton J.D."/>
            <person name="Ullery H.E."/>
            <person name="Wilson R.J."/>
            <person name="Serrano M.G."/>
            <person name="Buck G."/>
            <person name="Lee V."/>
            <person name="Wang Y."/>
            <person name="Carvalho R."/>
            <person name="Voegtly L."/>
            <person name="Shi R."/>
            <person name="Duckworth R."/>
            <person name="Johnson A."/>
            <person name="Loviza R."/>
            <person name="Walstead R."/>
            <person name="Shah Z."/>
            <person name="Kiflezghi M."/>
            <person name="Wade K."/>
            <person name="Ball S.L."/>
            <person name="Bradley K.W."/>
            <person name="Asai D.J."/>
            <person name="Bowman C.A."/>
            <person name="Russell D.A."/>
            <person name="Pope W.H."/>
            <person name="Jacobs-Sera D."/>
            <person name="Hendrix R.W."/>
            <person name="Hatfull G.F."/>
        </authorList>
    </citation>
    <scope>NUCLEOTIDE SEQUENCE [LARGE SCALE GENOMIC DNA]</scope>
    <source>
        <strain evidence="8 9">DSM 27648</strain>
    </source>
</reference>
<gene>
    <name evidence="8" type="ORF">AKJ09_04260</name>
</gene>
<dbReference type="SUPFAM" id="SSF50022">
    <property type="entry name" value="ISP domain"/>
    <property type="match status" value="1"/>
</dbReference>
<dbReference type="GO" id="GO:0051213">
    <property type="term" value="F:dioxygenase activity"/>
    <property type="evidence" value="ECO:0007669"/>
    <property type="project" value="UniProtKB-KW"/>
</dbReference>
<keyword evidence="2" id="KW-0479">Metal-binding</keyword>
<dbReference type="InterPro" id="IPR017941">
    <property type="entry name" value="Rieske_2Fe-2S"/>
</dbReference>
<keyword evidence="4" id="KW-0411">Iron-sulfur</keyword>
<keyword evidence="8" id="KW-0223">Dioxygenase</keyword>
<comment type="cofactor">
    <cofactor evidence="5">
        <name>[2Fe-2S] cluster</name>
        <dbReference type="ChEBI" id="CHEBI:190135"/>
    </cofactor>
</comment>
<dbReference type="AlphaFoldDB" id="A0A0K1PW19"/>
<name>A0A0K1PW19_9BACT</name>
<evidence type="ECO:0000256" key="2">
    <source>
        <dbReference type="ARBA" id="ARBA00022723"/>
    </source>
</evidence>
<protein>
    <submittedName>
        <fullName evidence="8">3-phenylpropionate dioxygenase ferredoxin subunit</fullName>
    </submittedName>
</protein>
<keyword evidence="8" id="KW-0560">Oxidoreductase</keyword>
<sequence>MKLVGKVSLEDVKTTGLVRLEHPPFDVLVAWVDDKPFAMEDACNHAGASLAEGWLEGACVVCPMHGYVFDLATGKLLRPRGLCSDQRTYVAKIEGDQIAVYDEFKLTIIG</sequence>
<dbReference type="InterPro" id="IPR036922">
    <property type="entry name" value="Rieske_2Fe-2S_sf"/>
</dbReference>
<accession>A0A0K1PW19</accession>
<dbReference type="GO" id="GO:0051537">
    <property type="term" value="F:2 iron, 2 sulfur cluster binding"/>
    <property type="evidence" value="ECO:0007669"/>
    <property type="project" value="UniProtKB-KW"/>
</dbReference>
<dbReference type="Pfam" id="PF00355">
    <property type="entry name" value="Rieske"/>
    <property type="match status" value="1"/>
</dbReference>
<evidence type="ECO:0000256" key="6">
    <source>
        <dbReference type="ARBA" id="ARBA00038001"/>
    </source>
</evidence>
<dbReference type="EMBL" id="CP012333">
    <property type="protein sequence ID" value="AKU97596.1"/>
    <property type="molecule type" value="Genomic_DNA"/>
</dbReference>
<dbReference type="PANTHER" id="PTHR21496">
    <property type="entry name" value="FERREDOXIN-RELATED"/>
    <property type="match status" value="1"/>
</dbReference>
<dbReference type="RefSeq" id="WP_169927674.1">
    <property type="nucleotide sequence ID" value="NZ_CP012333.1"/>
</dbReference>
<evidence type="ECO:0000256" key="4">
    <source>
        <dbReference type="ARBA" id="ARBA00023014"/>
    </source>
</evidence>
<evidence type="ECO:0000313" key="9">
    <source>
        <dbReference type="Proteomes" id="UP000064967"/>
    </source>
</evidence>
<proteinExistence type="inferred from homology"/>
<dbReference type="STRING" id="1391654.AKJ09_04260"/>
<evidence type="ECO:0000256" key="5">
    <source>
        <dbReference type="ARBA" id="ARBA00034078"/>
    </source>
</evidence>
<evidence type="ECO:0000256" key="1">
    <source>
        <dbReference type="ARBA" id="ARBA00022714"/>
    </source>
</evidence>
<comment type="similarity">
    <text evidence="6">Belongs to the bacterial ring-hydroxylating dioxygenase ferredoxin component family.</text>
</comment>
<keyword evidence="3" id="KW-0408">Iron</keyword>
<keyword evidence="1" id="KW-0001">2Fe-2S</keyword>
<organism evidence="8 9">
    <name type="scientific">Labilithrix luteola</name>
    <dbReference type="NCBI Taxonomy" id="1391654"/>
    <lineage>
        <taxon>Bacteria</taxon>
        <taxon>Pseudomonadati</taxon>
        <taxon>Myxococcota</taxon>
        <taxon>Polyangia</taxon>
        <taxon>Polyangiales</taxon>
        <taxon>Labilitrichaceae</taxon>
        <taxon>Labilithrix</taxon>
    </lineage>
</organism>
<evidence type="ECO:0000256" key="3">
    <source>
        <dbReference type="ARBA" id="ARBA00023004"/>
    </source>
</evidence>
<evidence type="ECO:0000313" key="8">
    <source>
        <dbReference type="EMBL" id="AKU97596.1"/>
    </source>
</evidence>
<dbReference type="PANTHER" id="PTHR21496:SF0">
    <property type="entry name" value="RIESKE DOMAIN-CONTAINING PROTEIN"/>
    <property type="match status" value="1"/>
</dbReference>
<feature type="domain" description="Rieske" evidence="7">
    <location>
        <begin position="1"/>
        <end position="100"/>
    </location>
</feature>
<keyword evidence="9" id="KW-1185">Reference proteome</keyword>
<dbReference type="KEGG" id="llu:AKJ09_04260"/>
<dbReference type="Proteomes" id="UP000064967">
    <property type="component" value="Chromosome"/>
</dbReference>
<evidence type="ECO:0000259" key="7">
    <source>
        <dbReference type="PROSITE" id="PS51296"/>
    </source>
</evidence>
<dbReference type="Gene3D" id="2.102.10.10">
    <property type="entry name" value="Rieske [2Fe-2S] iron-sulphur domain"/>
    <property type="match status" value="1"/>
</dbReference>